<evidence type="ECO:0000313" key="2">
    <source>
        <dbReference type="Proteomes" id="UP000033740"/>
    </source>
</evidence>
<proteinExistence type="predicted"/>
<dbReference type="STRING" id="582680.RS86_00666"/>
<sequence length="72" mass="7426">MAAATLPVLEIVFTPAASIVPRAGEARSTEVFRVVLPSLAAAPPPAPKSKRCPVSLPRWAGAPVTVRSVPTP</sequence>
<accession>A0A0F0LQR8</accession>
<protein>
    <submittedName>
        <fullName evidence="1">Uncharacterized protein</fullName>
    </submittedName>
</protein>
<evidence type="ECO:0000313" key="1">
    <source>
        <dbReference type="EMBL" id="KJL34615.1"/>
    </source>
</evidence>
<dbReference type="AlphaFoldDB" id="A0A0F0LQR8"/>
<dbReference type="Proteomes" id="UP000033740">
    <property type="component" value="Unassembled WGS sequence"/>
</dbReference>
<name>A0A0F0LQR8_9MICO</name>
<keyword evidence="2" id="KW-1185">Reference proteome</keyword>
<organism evidence="1 2">
    <name type="scientific">Microbacterium azadirachtae</name>
    <dbReference type="NCBI Taxonomy" id="582680"/>
    <lineage>
        <taxon>Bacteria</taxon>
        <taxon>Bacillati</taxon>
        <taxon>Actinomycetota</taxon>
        <taxon>Actinomycetes</taxon>
        <taxon>Micrococcales</taxon>
        <taxon>Microbacteriaceae</taxon>
        <taxon>Microbacterium</taxon>
    </lineage>
</organism>
<comment type="caution">
    <text evidence="1">The sequence shown here is derived from an EMBL/GenBank/DDBJ whole genome shotgun (WGS) entry which is preliminary data.</text>
</comment>
<reference evidence="1 2" key="1">
    <citation type="submission" date="2015-02" db="EMBL/GenBank/DDBJ databases">
        <title>Draft genome sequences of ten Microbacterium spp. with emphasis on heavy metal contaminated environments.</title>
        <authorList>
            <person name="Corretto E."/>
        </authorList>
    </citation>
    <scope>NUCLEOTIDE SEQUENCE [LARGE SCALE GENOMIC DNA]</scope>
    <source>
        <strain evidence="1 2">ARN176</strain>
    </source>
</reference>
<dbReference type="EMBL" id="JYIX01000026">
    <property type="protein sequence ID" value="KJL34615.1"/>
    <property type="molecule type" value="Genomic_DNA"/>
</dbReference>
<gene>
    <name evidence="1" type="ORF">RS86_00666</name>
</gene>